<dbReference type="EMBL" id="CM039428">
    <property type="protein sequence ID" value="KAI4352483.1"/>
    <property type="molecule type" value="Genomic_DNA"/>
</dbReference>
<keyword evidence="2" id="KW-1185">Reference proteome</keyword>
<sequence>MTIPHFLVIPYPIQGMVNPFMQFSLVLAKHGCKITFVNTEFNHNRAQKTTSSDQDKFIGSQIKMVTLPDGLSPQDGRTDQIKVLLSVKSSMPSQLHKLIQHVNAVDLDNKINCIVVSINMGWALEVGCKLGIKGAVLFASSATSMALCDSIQRLIDEGIIESQNGLPIKKQVQLSPNMATMDTSNLPWCNLGENSKIYFDHLVQELQILKLGEWWLCNTIYDLEPGVFSLSQKLLPIGPILASDNNTSSFWQEDATCLEWLDQQASQSVIYVSFGSLAVIEANQFKELALGLDLLNMPFLWVVRSGNNNNENHAYPDEFHGKKGKIVAWAPQKKILNHPAIACFISHCGWNSTIEGVCGVVPFLCWPFFSDQLLNKWYICDVWKVGLGLDKDEIGVISRREIQNKVEQLLGSEDIKAMSLKLKEMAINNVQEGGQSSENLKNFINWAKK</sequence>
<protein>
    <submittedName>
        <fullName evidence="1">Uncharacterized protein</fullName>
    </submittedName>
</protein>
<organism evidence="1 2">
    <name type="scientific">Bauhinia variegata</name>
    <name type="common">Purple orchid tree</name>
    <name type="synonym">Phanera variegata</name>
    <dbReference type="NCBI Taxonomy" id="167791"/>
    <lineage>
        <taxon>Eukaryota</taxon>
        <taxon>Viridiplantae</taxon>
        <taxon>Streptophyta</taxon>
        <taxon>Embryophyta</taxon>
        <taxon>Tracheophyta</taxon>
        <taxon>Spermatophyta</taxon>
        <taxon>Magnoliopsida</taxon>
        <taxon>eudicotyledons</taxon>
        <taxon>Gunneridae</taxon>
        <taxon>Pentapetalae</taxon>
        <taxon>rosids</taxon>
        <taxon>fabids</taxon>
        <taxon>Fabales</taxon>
        <taxon>Fabaceae</taxon>
        <taxon>Cercidoideae</taxon>
        <taxon>Cercideae</taxon>
        <taxon>Bauhiniinae</taxon>
        <taxon>Bauhinia</taxon>
    </lineage>
</organism>
<evidence type="ECO:0000313" key="1">
    <source>
        <dbReference type="EMBL" id="KAI4352483.1"/>
    </source>
</evidence>
<accession>A0ACB9PVL6</accession>
<proteinExistence type="predicted"/>
<comment type="caution">
    <text evidence="1">The sequence shown here is derived from an EMBL/GenBank/DDBJ whole genome shotgun (WGS) entry which is preliminary data.</text>
</comment>
<evidence type="ECO:0000313" key="2">
    <source>
        <dbReference type="Proteomes" id="UP000828941"/>
    </source>
</evidence>
<dbReference type="Proteomes" id="UP000828941">
    <property type="component" value="Chromosome 3"/>
</dbReference>
<reference evidence="1 2" key="1">
    <citation type="journal article" date="2022" name="DNA Res.">
        <title>Chromosomal-level genome assembly of the orchid tree Bauhinia variegata (Leguminosae; Cercidoideae) supports the allotetraploid origin hypothesis of Bauhinia.</title>
        <authorList>
            <person name="Zhong Y."/>
            <person name="Chen Y."/>
            <person name="Zheng D."/>
            <person name="Pang J."/>
            <person name="Liu Y."/>
            <person name="Luo S."/>
            <person name="Meng S."/>
            <person name="Qian L."/>
            <person name="Wei D."/>
            <person name="Dai S."/>
            <person name="Zhou R."/>
        </authorList>
    </citation>
    <scope>NUCLEOTIDE SEQUENCE [LARGE SCALE GENOMIC DNA]</scope>
    <source>
        <strain evidence="1">BV-YZ2020</strain>
    </source>
</reference>
<gene>
    <name evidence="1" type="ORF">L6164_006732</name>
</gene>
<name>A0ACB9PVL6_BAUVA</name>